<dbReference type="Pfam" id="PF02958">
    <property type="entry name" value="EcKL"/>
    <property type="match status" value="1"/>
</dbReference>
<dbReference type="GeneID" id="114242212"/>
<dbReference type="RefSeq" id="XP_028029090.1">
    <property type="nucleotide sequence ID" value="XM_028173289.1"/>
</dbReference>
<dbReference type="OrthoDB" id="191037at2759"/>
<dbReference type="Proteomes" id="UP000504629">
    <property type="component" value="Unplaced"/>
</dbReference>
<feature type="domain" description="CHK kinase-like" evidence="1">
    <location>
        <begin position="143"/>
        <end position="330"/>
    </location>
</feature>
<dbReference type="SMART" id="SM00587">
    <property type="entry name" value="CHK"/>
    <property type="match status" value="1"/>
</dbReference>
<gene>
    <name evidence="3" type="primary">LOC114242212</name>
</gene>
<dbReference type="InterPro" id="IPR011009">
    <property type="entry name" value="Kinase-like_dom_sf"/>
</dbReference>
<dbReference type="KEGG" id="bman:114242212"/>
<proteinExistence type="predicted"/>
<dbReference type="InterPro" id="IPR004119">
    <property type="entry name" value="EcKL"/>
</dbReference>
<keyword evidence="2" id="KW-1185">Reference proteome</keyword>
<accession>A0A6J2JHR2</accession>
<dbReference type="SUPFAM" id="SSF56112">
    <property type="entry name" value="Protein kinase-like (PK-like)"/>
    <property type="match status" value="1"/>
</dbReference>
<evidence type="ECO:0000313" key="3">
    <source>
        <dbReference type="RefSeq" id="XP_028029090.1"/>
    </source>
</evidence>
<dbReference type="AlphaFoldDB" id="A0A6J2JHR2"/>
<protein>
    <submittedName>
        <fullName evidence="3">Uncharacterized protein LOC114242212</fullName>
    </submittedName>
</protein>
<evidence type="ECO:0000313" key="2">
    <source>
        <dbReference type="Proteomes" id="UP000504629"/>
    </source>
</evidence>
<evidence type="ECO:0000259" key="1">
    <source>
        <dbReference type="SMART" id="SM00587"/>
    </source>
</evidence>
<name>A0A6J2JHR2_BOMMA</name>
<dbReference type="PANTHER" id="PTHR11012">
    <property type="entry name" value="PROTEIN KINASE-LIKE DOMAIN-CONTAINING"/>
    <property type="match status" value="1"/>
</dbReference>
<dbReference type="PANTHER" id="PTHR11012:SF30">
    <property type="entry name" value="PROTEIN KINASE-LIKE DOMAIN-CONTAINING"/>
    <property type="match status" value="1"/>
</dbReference>
<reference evidence="3" key="1">
    <citation type="submission" date="2025-08" db="UniProtKB">
        <authorList>
            <consortium name="RefSeq"/>
        </authorList>
    </citation>
    <scope>IDENTIFICATION</scope>
    <source>
        <tissue evidence="3">Silk gland</tissue>
    </source>
</reference>
<sequence>MKVEEKSFVRENFQANITNCNEFPPSLERHIRNIIIKEGYTKYSVNKREICTNGGNYLASLYEIDIKGTTQKGKKETNIFIKKMKPGENSMKIISIPEAYKFETFAYEELLKIYTELQNEAKVPADERFKAVKDFGEFDAQAIILENLVKKGYKTAHRMDIVSLEYAEMAIKQLAKFHALSFALRERKPEYYESKIKTIPSRLNLGNEWNGFVKSMQALTLNFLNDNLRKKVENILPRLFENITDYFEGSDSAVCCLCHGDFRPNNIMMKEIDGEISETIPIDYQLIYYGCPIIDFLYFIFTATDKEFRRAHLTHLKTLYYDTMQNFLEYFDISIESVYSKTGFDNDYKKKLDYGLIVTILYCPFMFVDENDVPDITEADLGNISFTLHDKYKDKIQGTVEDFIEWGLI</sequence>
<dbReference type="InterPro" id="IPR015897">
    <property type="entry name" value="CHK_kinase-like"/>
</dbReference>
<dbReference type="Gene3D" id="3.90.1200.10">
    <property type="match status" value="1"/>
</dbReference>
<organism evidence="2 3">
    <name type="scientific">Bombyx mandarina</name>
    <name type="common">Wild silk moth</name>
    <name type="synonym">Wild silkworm</name>
    <dbReference type="NCBI Taxonomy" id="7092"/>
    <lineage>
        <taxon>Eukaryota</taxon>
        <taxon>Metazoa</taxon>
        <taxon>Ecdysozoa</taxon>
        <taxon>Arthropoda</taxon>
        <taxon>Hexapoda</taxon>
        <taxon>Insecta</taxon>
        <taxon>Pterygota</taxon>
        <taxon>Neoptera</taxon>
        <taxon>Endopterygota</taxon>
        <taxon>Lepidoptera</taxon>
        <taxon>Glossata</taxon>
        <taxon>Ditrysia</taxon>
        <taxon>Bombycoidea</taxon>
        <taxon>Bombycidae</taxon>
        <taxon>Bombycinae</taxon>
        <taxon>Bombyx</taxon>
    </lineage>
</organism>